<feature type="transmembrane region" description="Helical" evidence="10">
    <location>
        <begin position="340"/>
        <end position="360"/>
    </location>
</feature>
<feature type="transmembrane region" description="Helical" evidence="10">
    <location>
        <begin position="276"/>
        <end position="296"/>
    </location>
</feature>
<evidence type="ECO:0000256" key="8">
    <source>
        <dbReference type="ARBA" id="ARBA00022989"/>
    </source>
</evidence>
<feature type="transmembrane region" description="Helical" evidence="10">
    <location>
        <begin position="366"/>
        <end position="382"/>
    </location>
</feature>
<evidence type="ECO:0000256" key="2">
    <source>
        <dbReference type="ARBA" id="ARBA00004651"/>
    </source>
</evidence>
<evidence type="ECO:0000256" key="3">
    <source>
        <dbReference type="ARBA" id="ARBA00006236"/>
    </source>
</evidence>
<dbReference type="InterPro" id="IPR001958">
    <property type="entry name" value="Tet-R_TetA/multi-R_MdtG-like"/>
</dbReference>
<name>A0ABX7ABZ4_9GAMM</name>
<sequence>MRKFLVLLLLLVLLSPLAIDLYLPTIPAIAIALGSPESLIQSTIALFILIFGLGQLISGPLIDRYGRKPIAIIGIFIYIIGSSVAALSTTAEIFIAARVLQGIAVCCTGVVAFSGVRDRLNGTEAARAFGFLNGTLNIVPALAPLLGGFLAEYWGWRAPFWFLALYALVILVLVIAFLPETRPESLKGVKKLQLNHYLHILRHKNFMIFALVNAGSMGMVLTYVSFSPVVLMGDSGLSPLQFSLAFGANGFWIMFASYVANYYIPKIGRPNCLKAGSIFMAVGCLGLLFGLTLLPASLQNHWLAYMLPVACACTGLAFMMGTATSYALEPFEKEAGTASALVGFIQMAVGAALSLLAIYSMLPAKWALAALMLLGCVIALKARNTSLKLATQTEVNK</sequence>
<feature type="transmembrane region" description="Helical" evidence="10">
    <location>
        <begin position="93"/>
        <end position="116"/>
    </location>
</feature>
<dbReference type="InterPro" id="IPR004812">
    <property type="entry name" value="Efflux_drug-R_Bcr/CmlA"/>
</dbReference>
<keyword evidence="5 10" id="KW-0813">Transport</keyword>
<accession>A0ABX7ABZ4</accession>
<dbReference type="RefSeq" id="WP_319068781.1">
    <property type="nucleotide sequence ID" value="NZ_CP067099.1"/>
</dbReference>
<evidence type="ECO:0000256" key="6">
    <source>
        <dbReference type="ARBA" id="ARBA00022475"/>
    </source>
</evidence>
<feature type="transmembrane region" description="Helical" evidence="10">
    <location>
        <begin position="246"/>
        <end position="264"/>
    </location>
</feature>
<keyword evidence="6" id="KW-1003">Cell membrane</keyword>
<dbReference type="CDD" id="cd17320">
    <property type="entry name" value="MFS_MdfA_MDR_like"/>
    <property type="match status" value="1"/>
</dbReference>
<comment type="function">
    <text evidence="1">Resistance to tetracycline by an active tetracycline efflux. This is an energy-dependent process that decreases the accumulation of the antibiotic in whole cells. This protein functions as a metal-tetracycline/H(+) antiporter.</text>
</comment>
<evidence type="ECO:0000256" key="1">
    <source>
        <dbReference type="ARBA" id="ARBA00003279"/>
    </source>
</evidence>
<comment type="similarity">
    <text evidence="3 10">Belongs to the major facilitator superfamily. Bcr/CmlA family.</text>
</comment>
<organism evidence="12 13">
    <name type="scientific">Providencia manganoxydans</name>
    <dbReference type="NCBI Taxonomy" id="2923283"/>
    <lineage>
        <taxon>Bacteria</taxon>
        <taxon>Pseudomonadati</taxon>
        <taxon>Pseudomonadota</taxon>
        <taxon>Gammaproteobacteria</taxon>
        <taxon>Enterobacterales</taxon>
        <taxon>Morganellaceae</taxon>
        <taxon>Providencia</taxon>
    </lineage>
</organism>
<feature type="transmembrane region" description="Helical" evidence="10">
    <location>
        <begin position="206"/>
        <end position="226"/>
    </location>
</feature>
<dbReference type="PANTHER" id="PTHR23502:SF70">
    <property type="entry name" value="BCR_CFLA FAMILY EFFLUX TRANSPORTER"/>
    <property type="match status" value="1"/>
</dbReference>
<comment type="subcellular location">
    <subcellularLocation>
        <location evidence="10">Cell inner membrane</location>
        <topology evidence="10">Multi-pass membrane protein</topology>
    </subcellularLocation>
    <subcellularLocation>
        <location evidence="2">Cell membrane</location>
        <topology evidence="2">Multi-pass membrane protein</topology>
    </subcellularLocation>
</comment>
<feature type="transmembrane region" description="Helical" evidence="10">
    <location>
        <begin position="69"/>
        <end position="87"/>
    </location>
</feature>
<comment type="caution">
    <text evidence="10">Lacks conserved residue(s) required for the propagation of feature annotation.</text>
</comment>
<feature type="transmembrane region" description="Helical" evidence="10">
    <location>
        <begin position="128"/>
        <end position="154"/>
    </location>
</feature>
<evidence type="ECO:0000256" key="4">
    <source>
        <dbReference type="ARBA" id="ARBA00007520"/>
    </source>
</evidence>
<dbReference type="PANTHER" id="PTHR23502">
    <property type="entry name" value="MAJOR FACILITATOR SUPERFAMILY"/>
    <property type="match status" value="1"/>
</dbReference>
<keyword evidence="13" id="KW-1185">Reference proteome</keyword>
<gene>
    <name evidence="12" type="ORF">JI723_14525</name>
</gene>
<protein>
    <recommendedName>
        <fullName evidence="10">Bcr/CflA family efflux transporter</fullName>
    </recommendedName>
</protein>
<dbReference type="Pfam" id="PF07690">
    <property type="entry name" value="MFS_1"/>
    <property type="match status" value="1"/>
</dbReference>
<comment type="similarity">
    <text evidence="4">Belongs to the major facilitator superfamily. TCR/Tet family.</text>
</comment>
<evidence type="ECO:0000256" key="9">
    <source>
        <dbReference type="ARBA" id="ARBA00023136"/>
    </source>
</evidence>
<feature type="transmembrane region" description="Helical" evidence="10">
    <location>
        <begin position="160"/>
        <end position="178"/>
    </location>
</feature>
<dbReference type="NCBIfam" id="TIGR00710">
    <property type="entry name" value="efflux_Bcr_CflA"/>
    <property type="match status" value="1"/>
</dbReference>
<feature type="transmembrane region" description="Helical" evidence="10">
    <location>
        <begin position="42"/>
        <end position="62"/>
    </location>
</feature>
<feature type="domain" description="Major facilitator superfamily (MFS) profile" evidence="11">
    <location>
        <begin position="4"/>
        <end position="387"/>
    </location>
</feature>
<evidence type="ECO:0000256" key="5">
    <source>
        <dbReference type="ARBA" id="ARBA00022448"/>
    </source>
</evidence>
<dbReference type="GeneID" id="92279957"/>
<feature type="transmembrane region" description="Helical" evidence="10">
    <location>
        <begin position="302"/>
        <end position="328"/>
    </location>
</feature>
<dbReference type="PRINTS" id="PR01035">
    <property type="entry name" value="TCRTETA"/>
</dbReference>
<proteinExistence type="inferred from homology"/>
<dbReference type="EMBL" id="CP067099">
    <property type="protein sequence ID" value="QQO61477.1"/>
    <property type="molecule type" value="Genomic_DNA"/>
</dbReference>
<reference evidence="13" key="1">
    <citation type="submission" date="2021-01" db="EMBL/GenBank/DDBJ databases">
        <title>Providencia vermicola LLDRA6, a soil-borne Mn(II)-oxidizing bacterium, exploits a strategy of superoxide production coupled to hydrogen peroxide consumption to generate Mn oxides, as revealed by transcriptional up-regulation of genes for phenylacetic acid catabolism.</title>
        <authorList>
            <person name="Chen S."/>
            <person name="Ding Z."/>
            <person name="Chen J."/>
            <person name="Luo J."/>
            <person name="Ruan X."/>
            <person name="Li Z."/>
            <person name="Liao F."/>
            <person name="He J."/>
            <person name="Li D."/>
        </authorList>
    </citation>
    <scope>NUCLEOTIDE SEQUENCE [LARGE SCALE GENOMIC DNA]</scope>
    <source>
        <strain evidence="13">LLDRA6</strain>
    </source>
</reference>
<dbReference type="Proteomes" id="UP000596157">
    <property type="component" value="Chromosome"/>
</dbReference>
<evidence type="ECO:0000313" key="13">
    <source>
        <dbReference type="Proteomes" id="UP000596157"/>
    </source>
</evidence>
<evidence type="ECO:0000256" key="10">
    <source>
        <dbReference type="RuleBase" id="RU365088"/>
    </source>
</evidence>
<dbReference type="InterPro" id="IPR005829">
    <property type="entry name" value="Sugar_transporter_CS"/>
</dbReference>
<keyword evidence="8 10" id="KW-1133">Transmembrane helix</keyword>
<keyword evidence="10" id="KW-0997">Cell inner membrane</keyword>
<dbReference type="PROSITE" id="PS00216">
    <property type="entry name" value="SUGAR_TRANSPORT_1"/>
    <property type="match status" value="1"/>
</dbReference>
<dbReference type="Gene3D" id="1.20.1720.10">
    <property type="entry name" value="Multidrug resistance protein D"/>
    <property type="match status" value="1"/>
</dbReference>
<dbReference type="InterPro" id="IPR011701">
    <property type="entry name" value="MFS"/>
</dbReference>
<dbReference type="PROSITE" id="PS50850">
    <property type="entry name" value="MFS"/>
    <property type="match status" value="1"/>
</dbReference>
<evidence type="ECO:0000259" key="11">
    <source>
        <dbReference type="PROSITE" id="PS50850"/>
    </source>
</evidence>
<keyword evidence="9 10" id="KW-0472">Membrane</keyword>
<evidence type="ECO:0000313" key="12">
    <source>
        <dbReference type="EMBL" id="QQO61477.1"/>
    </source>
</evidence>
<keyword evidence="7 10" id="KW-0812">Transmembrane</keyword>
<evidence type="ECO:0000256" key="7">
    <source>
        <dbReference type="ARBA" id="ARBA00022692"/>
    </source>
</evidence>
<dbReference type="SUPFAM" id="SSF103473">
    <property type="entry name" value="MFS general substrate transporter"/>
    <property type="match status" value="1"/>
</dbReference>
<dbReference type="InterPro" id="IPR036259">
    <property type="entry name" value="MFS_trans_sf"/>
</dbReference>
<dbReference type="InterPro" id="IPR020846">
    <property type="entry name" value="MFS_dom"/>
</dbReference>